<dbReference type="InterPro" id="IPR005467">
    <property type="entry name" value="His_kinase_dom"/>
</dbReference>
<evidence type="ECO:0000256" key="4">
    <source>
        <dbReference type="ARBA" id="ARBA00022475"/>
    </source>
</evidence>
<gene>
    <name evidence="13" type="ORF">ABGF40_05140</name>
</gene>
<evidence type="ECO:0000313" key="14">
    <source>
        <dbReference type="Proteomes" id="UP001629536"/>
    </source>
</evidence>
<keyword evidence="10 11" id="KW-0472">Membrane</keyword>
<keyword evidence="7 13" id="KW-0418">Kinase</keyword>
<feature type="transmembrane region" description="Helical" evidence="11">
    <location>
        <begin position="12"/>
        <end position="32"/>
    </location>
</feature>
<reference evidence="13 14" key="1">
    <citation type="journal article" date="2024" name="Front. Microbiol.">
        <title>Pangenomic and biochemical analyses of Helcococcus ovis reveal widespread tetracycline resistance and a novel bacterial species, Helcococcus bovis.</title>
        <authorList>
            <person name="Cunha F."/>
            <person name="Zhai Y."/>
            <person name="Casaro S."/>
            <person name="Jones K.L."/>
            <person name="Hernandez M."/>
            <person name="Bisinotto R.S."/>
            <person name="Kariyawasam S."/>
            <person name="Brown M.B."/>
            <person name="Phillips A."/>
            <person name="Jeong K.C."/>
            <person name="Galvao K.N."/>
        </authorList>
    </citation>
    <scope>NUCLEOTIDE SEQUENCE [LARGE SCALE GENOMIC DNA]</scope>
    <source>
        <strain evidence="13 14">KG197</strain>
    </source>
</reference>
<dbReference type="PANTHER" id="PTHR45453">
    <property type="entry name" value="PHOSPHATE REGULON SENSOR PROTEIN PHOR"/>
    <property type="match status" value="1"/>
</dbReference>
<evidence type="ECO:0000256" key="3">
    <source>
        <dbReference type="ARBA" id="ARBA00012438"/>
    </source>
</evidence>
<dbReference type="EC" id="2.7.13.3" evidence="3"/>
<keyword evidence="8 11" id="KW-1133">Transmembrane helix</keyword>
<keyword evidence="14" id="KW-1185">Reference proteome</keyword>
<comment type="subcellular location">
    <subcellularLocation>
        <location evidence="2">Cell membrane</location>
        <topology evidence="2">Multi-pass membrane protein</topology>
    </subcellularLocation>
</comment>
<evidence type="ECO:0000256" key="7">
    <source>
        <dbReference type="ARBA" id="ARBA00022777"/>
    </source>
</evidence>
<comment type="caution">
    <text evidence="13">The sequence shown here is derived from an EMBL/GenBank/DDBJ whole genome shotgun (WGS) entry which is preliminary data.</text>
</comment>
<dbReference type="EMBL" id="JBFNFH010000011">
    <property type="protein sequence ID" value="MFM1525055.1"/>
    <property type="molecule type" value="Genomic_DNA"/>
</dbReference>
<accession>A0ABW9F6L8</accession>
<evidence type="ECO:0000256" key="11">
    <source>
        <dbReference type="SAM" id="Phobius"/>
    </source>
</evidence>
<dbReference type="InterPro" id="IPR050351">
    <property type="entry name" value="BphY/WalK/GraS-like"/>
</dbReference>
<dbReference type="Pfam" id="PF02518">
    <property type="entry name" value="HATPase_c"/>
    <property type="match status" value="1"/>
</dbReference>
<evidence type="ECO:0000256" key="6">
    <source>
        <dbReference type="ARBA" id="ARBA00022692"/>
    </source>
</evidence>
<evidence type="ECO:0000313" key="13">
    <source>
        <dbReference type="EMBL" id="MFM1525055.1"/>
    </source>
</evidence>
<keyword evidence="4" id="KW-1003">Cell membrane</keyword>
<name>A0ABW9F6L8_9FIRM</name>
<evidence type="ECO:0000256" key="9">
    <source>
        <dbReference type="ARBA" id="ARBA00023012"/>
    </source>
</evidence>
<keyword evidence="9" id="KW-0902">Two-component regulatory system</keyword>
<dbReference type="Proteomes" id="UP001629536">
    <property type="component" value="Unassembled WGS sequence"/>
</dbReference>
<evidence type="ECO:0000256" key="1">
    <source>
        <dbReference type="ARBA" id="ARBA00000085"/>
    </source>
</evidence>
<dbReference type="PROSITE" id="PS50109">
    <property type="entry name" value="HIS_KIN"/>
    <property type="match status" value="1"/>
</dbReference>
<organism evidence="13 14">
    <name type="scientific">Helcococcus bovis</name>
    <dbReference type="NCBI Taxonomy" id="3153252"/>
    <lineage>
        <taxon>Bacteria</taxon>
        <taxon>Bacillati</taxon>
        <taxon>Bacillota</taxon>
        <taxon>Tissierellia</taxon>
        <taxon>Tissierellales</taxon>
        <taxon>Peptoniphilaceae</taxon>
        <taxon>Helcococcus</taxon>
    </lineage>
</organism>
<proteinExistence type="predicted"/>
<feature type="domain" description="Histidine kinase" evidence="12">
    <location>
        <begin position="124"/>
        <end position="324"/>
    </location>
</feature>
<feature type="transmembrane region" description="Helical" evidence="11">
    <location>
        <begin position="38"/>
        <end position="59"/>
    </location>
</feature>
<keyword evidence="6 11" id="KW-0812">Transmembrane</keyword>
<dbReference type="InterPro" id="IPR036890">
    <property type="entry name" value="HATPase_C_sf"/>
</dbReference>
<dbReference type="PANTHER" id="PTHR45453:SF2">
    <property type="entry name" value="HISTIDINE KINASE"/>
    <property type="match status" value="1"/>
</dbReference>
<evidence type="ECO:0000256" key="5">
    <source>
        <dbReference type="ARBA" id="ARBA00022679"/>
    </source>
</evidence>
<dbReference type="Gene3D" id="3.30.565.10">
    <property type="entry name" value="Histidine kinase-like ATPase, C-terminal domain"/>
    <property type="match status" value="1"/>
</dbReference>
<dbReference type="InterPro" id="IPR003594">
    <property type="entry name" value="HATPase_dom"/>
</dbReference>
<dbReference type="GO" id="GO:0004673">
    <property type="term" value="F:protein histidine kinase activity"/>
    <property type="evidence" value="ECO:0007669"/>
    <property type="project" value="UniProtKB-EC"/>
</dbReference>
<evidence type="ECO:0000256" key="2">
    <source>
        <dbReference type="ARBA" id="ARBA00004651"/>
    </source>
</evidence>
<dbReference type="SUPFAM" id="SSF55874">
    <property type="entry name" value="ATPase domain of HSP90 chaperone/DNA topoisomerase II/histidine kinase"/>
    <property type="match status" value="1"/>
</dbReference>
<sequence length="328" mass="38714">MSLFINYIKDKIKSIILSVFILVIFFLVYRLYEINMEAFLYASVLSISIGFIIFIISFLRYKNYIEELNLLKNMENNDEINILNKNDKISKEYKIILKKLNDKIYKTELKYKDEIKNQEEFFIMWTHQVKLPITAIKILLDTEENVDKSIIKSQLNRIDQYTKMVLAYIRLNSENFDFLIEKINLDNIIKNVIKNFKTEFIYKNIKLNFSKTDLDIVTDKKWFEFVIEQILSNSLKYTNEGSIDIFVENGILKIKDSGIGINKSDLPRIFEKGYTGYNGRKNEDSSGLGLYLISNVLKKLHFNIWIESEVKIGTIVNIDLSQKDKIFE</sequence>
<dbReference type="SMART" id="SM00387">
    <property type="entry name" value="HATPase_c"/>
    <property type="match status" value="1"/>
</dbReference>
<keyword evidence="5 13" id="KW-0808">Transferase</keyword>
<comment type="catalytic activity">
    <reaction evidence="1">
        <text>ATP + protein L-histidine = ADP + protein N-phospho-L-histidine.</text>
        <dbReference type="EC" id="2.7.13.3"/>
    </reaction>
</comment>
<evidence type="ECO:0000256" key="10">
    <source>
        <dbReference type="ARBA" id="ARBA00023136"/>
    </source>
</evidence>
<dbReference type="RefSeq" id="WP_408104722.1">
    <property type="nucleotide sequence ID" value="NZ_JBFNFH010000011.1"/>
</dbReference>
<evidence type="ECO:0000259" key="12">
    <source>
        <dbReference type="PROSITE" id="PS50109"/>
    </source>
</evidence>
<protein>
    <recommendedName>
        <fullName evidence="3">histidine kinase</fullName>
        <ecNumber evidence="3">2.7.13.3</ecNumber>
    </recommendedName>
</protein>
<evidence type="ECO:0000256" key="8">
    <source>
        <dbReference type="ARBA" id="ARBA00022989"/>
    </source>
</evidence>